<reference evidence="3 4" key="1">
    <citation type="journal article" date="2019" name="Int. J. Syst. Evol. Microbiol.">
        <title>The Global Catalogue of Microorganisms (GCM) 10K type strain sequencing project: providing services to taxonomists for standard genome sequencing and annotation.</title>
        <authorList>
            <consortium name="The Broad Institute Genomics Platform"/>
            <consortium name="The Broad Institute Genome Sequencing Center for Infectious Disease"/>
            <person name="Wu L."/>
            <person name="Ma J."/>
        </authorList>
    </citation>
    <scope>NUCLEOTIDE SEQUENCE [LARGE SCALE GENOMIC DNA]</scope>
    <source>
        <strain evidence="3 4">JCM 3106</strain>
    </source>
</reference>
<dbReference type="Proteomes" id="UP001499930">
    <property type="component" value="Unassembled WGS sequence"/>
</dbReference>
<dbReference type="PANTHER" id="PTHR35525:SF3">
    <property type="entry name" value="BLL6575 PROTEIN"/>
    <property type="match status" value="1"/>
</dbReference>
<feature type="region of interest" description="Disordered" evidence="1">
    <location>
        <begin position="1"/>
        <end position="25"/>
    </location>
</feature>
<evidence type="ECO:0000256" key="1">
    <source>
        <dbReference type="SAM" id="MobiDB-lite"/>
    </source>
</evidence>
<evidence type="ECO:0000313" key="4">
    <source>
        <dbReference type="Proteomes" id="UP001499930"/>
    </source>
</evidence>
<dbReference type="PANTHER" id="PTHR35525">
    <property type="entry name" value="BLL6575 PROTEIN"/>
    <property type="match status" value="1"/>
</dbReference>
<name>A0ABN3Y9Z3_9ACTN</name>
<protein>
    <submittedName>
        <fullName evidence="3">CGNR zinc finger domain-containing protein</fullName>
    </submittedName>
</protein>
<dbReference type="InterPro" id="IPR010852">
    <property type="entry name" value="ABATE"/>
</dbReference>
<comment type="caution">
    <text evidence="3">The sequence shown here is derived from an EMBL/GenBank/DDBJ whole genome shotgun (WGS) entry which is preliminary data.</text>
</comment>
<sequence length="232" mass="25026">MSAGGRDAPERTPETGDDPHVRPNLTVGGSCYHQHVNAIEFPVLGEPPAVEFANTLYGSGEEVVDYLATPGLVSGWFAAADQPAPVSWSDDEIGRLRELRDAVHDVLSAEVDAVRPRATSLAAINRCLAAAPVRWTLGWGPGEGMLIGTEPSALGVPGVLGRLALGCVESLAGSPDSRVRRCEGPGCSLFFVKNHSRRRWCHDSCGHRARQSRYYRRHRRGAEGSPSPQEPR</sequence>
<dbReference type="Pfam" id="PF07336">
    <property type="entry name" value="ABATE"/>
    <property type="match status" value="1"/>
</dbReference>
<keyword evidence="4" id="KW-1185">Reference proteome</keyword>
<dbReference type="InterPro" id="IPR023286">
    <property type="entry name" value="ABATE_dom_sf"/>
</dbReference>
<dbReference type="SUPFAM" id="SSF160904">
    <property type="entry name" value="Jann2411-like"/>
    <property type="match status" value="1"/>
</dbReference>
<dbReference type="Pfam" id="PF11706">
    <property type="entry name" value="zf-CGNR"/>
    <property type="match status" value="1"/>
</dbReference>
<evidence type="ECO:0000259" key="2">
    <source>
        <dbReference type="Pfam" id="PF11706"/>
    </source>
</evidence>
<organism evidence="3 4">
    <name type="scientific">Streptosporangium longisporum</name>
    <dbReference type="NCBI Taxonomy" id="46187"/>
    <lineage>
        <taxon>Bacteria</taxon>
        <taxon>Bacillati</taxon>
        <taxon>Actinomycetota</taxon>
        <taxon>Actinomycetes</taxon>
        <taxon>Streptosporangiales</taxon>
        <taxon>Streptosporangiaceae</taxon>
        <taxon>Streptosporangium</taxon>
    </lineage>
</organism>
<feature type="domain" description="Zinc finger CGNR" evidence="2">
    <location>
        <begin position="178"/>
        <end position="218"/>
    </location>
</feature>
<dbReference type="InterPro" id="IPR021005">
    <property type="entry name" value="Znf_CGNR"/>
</dbReference>
<evidence type="ECO:0000313" key="3">
    <source>
        <dbReference type="EMBL" id="GAA3023742.1"/>
    </source>
</evidence>
<accession>A0ABN3Y9Z3</accession>
<feature type="compositionally biased region" description="Basic and acidic residues" evidence="1">
    <location>
        <begin position="7"/>
        <end position="21"/>
    </location>
</feature>
<proteinExistence type="predicted"/>
<dbReference type="EMBL" id="BAAAWD010000015">
    <property type="protein sequence ID" value="GAA3023742.1"/>
    <property type="molecule type" value="Genomic_DNA"/>
</dbReference>
<gene>
    <name evidence="3" type="ORF">GCM10017559_56390</name>
</gene>
<dbReference type="Gene3D" id="1.10.3300.10">
    <property type="entry name" value="Jann2411-like domain"/>
    <property type="match status" value="1"/>
</dbReference>